<sequence length="512" mass="56565">MASIVKSFAISGVDGYLVDVETKTIEGMPLIVIVGLGDTAVKEARERVEAALRDGQFNFPEMKIVINLAPSDLKKSGSHFDLPIALGLLLETEQLDIKRWKDFGCIGELSLNARLRNCTGVLPMVIAAKKAGIKNIIVPRESIHEASLVKGINVVGFNTLREVVEFLEGEGDYNIQPEANFTAPEESIYPVDFKEVQGQEAMIEYIVVAAAGGHNLLMIGTPGCGKSMIAKRIPTILPSMTEEEALETTKIYSVAGLLKGKGHLIMDRPFRAPHHNASTNALIGGGNDANPGEISLAHNGVLFLDEIAEFSKKTLDALRQPMEDQQVTISRVKYNNTYPASFMLVAAMNPCPCGYYGKSKCRCTDYEVIKYRQRLSGPILDRMDIQKYVQPVNFIDLSSDFSGKSSQELRERVESARSIQKNRFKKITGVNNNGQMGHALIKEYCQLEEEGQRLLQLAYDRFAYSARTFHKYLKVARTFADMAGSAKIRKKDVAAALMARDLEKEGASMMVL</sequence>
<dbReference type="PRINTS" id="PR01657">
    <property type="entry name" value="MCMFAMILY"/>
</dbReference>
<dbReference type="InterPro" id="IPR045006">
    <property type="entry name" value="CHLI-like"/>
</dbReference>
<dbReference type="SUPFAM" id="SSF54211">
    <property type="entry name" value="Ribosomal protein S5 domain 2-like"/>
    <property type="match status" value="1"/>
</dbReference>
<protein>
    <submittedName>
        <fullName evidence="5">YifB family Mg chelatase-like AAA ATPase</fullName>
    </submittedName>
</protein>
<dbReference type="InterPro" id="IPR025158">
    <property type="entry name" value="Mg_chelat-rel_C"/>
</dbReference>
<dbReference type="GO" id="GO:0005524">
    <property type="term" value="F:ATP binding"/>
    <property type="evidence" value="ECO:0007669"/>
    <property type="project" value="UniProtKB-KW"/>
</dbReference>
<dbReference type="EMBL" id="CP121694">
    <property type="protein sequence ID" value="WRO22713.1"/>
    <property type="molecule type" value="Genomic_DNA"/>
</dbReference>
<dbReference type="Gene3D" id="3.40.50.300">
    <property type="entry name" value="P-loop containing nucleotide triphosphate hydrolases"/>
    <property type="match status" value="1"/>
</dbReference>
<dbReference type="SUPFAM" id="SSF52540">
    <property type="entry name" value="P-loop containing nucleoside triphosphate hydrolases"/>
    <property type="match status" value="1"/>
</dbReference>
<proteinExistence type="inferred from homology"/>
<dbReference type="GO" id="GO:0003677">
    <property type="term" value="F:DNA binding"/>
    <property type="evidence" value="ECO:0007669"/>
    <property type="project" value="InterPro"/>
</dbReference>
<evidence type="ECO:0000256" key="1">
    <source>
        <dbReference type="ARBA" id="ARBA00006354"/>
    </source>
</evidence>
<keyword evidence="3" id="KW-0067">ATP-binding</keyword>
<accession>A0AAU0UQ36</accession>
<evidence type="ECO:0000313" key="6">
    <source>
        <dbReference type="Proteomes" id="UP001329915"/>
    </source>
</evidence>
<dbReference type="PANTHER" id="PTHR32039:SF7">
    <property type="entry name" value="COMPETENCE PROTEIN COMM"/>
    <property type="match status" value="1"/>
</dbReference>
<dbReference type="InterPro" id="IPR004482">
    <property type="entry name" value="Mg_chelat-rel"/>
</dbReference>
<dbReference type="Proteomes" id="UP001329915">
    <property type="component" value="Chromosome"/>
</dbReference>
<dbReference type="PANTHER" id="PTHR32039">
    <property type="entry name" value="MAGNESIUM-CHELATASE SUBUNIT CHLI"/>
    <property type="match status" value="1"/>
</dbReference>
<dbReference type="InterPro" id="IPR014721">
    <property type="entry name" value="Ribsml_uS5_D2-typ_fold_subgr"/>
</dbReference>
<dbReference type="InterPro" id="IPR020568">
    <property type="entry name" value="Ribosomal_Su5_D2-typ_SF"/>
</dbReference>
<reference evidence="5 6" key="1">
    <citation type="submission" date="2023-04" db="EMBL/GenBank/DDBJ databases">
        <authorList>
            <person name="Hsu D."/>
        </authorList>
    </citation>
    <scope>NUCLEOTIDE SEQUENCE [LARGE SCALE GENOMIC DNA]</scope>
    <source>
        <strain evidence="5 6">MK1</strain>
    </source>
</reference>
<dbReference type="Pfam" id="PF01078">
    <property type="entry name" value="Mg_chelatase"/>
    <property type="match status" value="1"/>
</dbReference>
<dbReference type="InterPro" id="IPR027417">
    <property type="entry name" value="P-loop_NTPase"/>
</dbReference>
<feature type="domain" description="MCM C-terminal AAA(+) ATPase" evidence="4">
    <location>
        <begin position="292"/>
        <end position="385"/>
    </location>
</feature>
<dbReference type="InterPro" id="IPR001208">
    <property type="entry name" value="MCM_dom"/>
</dbReference>
<keyword evidence="6" id="KW-1185">Reference proteome</keyword>
<dbReference type="Pfam" id="PF13541">
    <property type="entry name" value="ChlI"/>
    <property type="match status" value="1"/>
</dbReference>
<comment type="similarity">
    <text evidence="1">Belongs to the Mg-chelatase subunits D/I family. ComM subfamily.</text>
</comment>
<dbReference type="RefSeq" id="WP_366922115.1">
    <property type="nucleotide sequence ID" value="NZ_CP121694.1"/>
</dbReference>
<dbReference type="InterPro" id="IPR000523">
    <property type="entry name" value="Mg_chelatse_chII-like_cat_dom"/>
</dbReference>
<evidence type="ECO:0000256" key="2">
    <source>
        <dbReference type="ARBA" id="ARBA00022741"/>
    </source>
</evidence>
<evidence type="ECO:0000259" key="4">
    <source>
        <dbReference type="PROSITE" id="PS50051"/>
    </source>
</evidence>
<dbReference type="Gene3D" id="3.30.230.10">
    <property type="match status" value="1"/>
</dbReference>
<evidence type="ECO:0000256" key="3">
    <source>
        <dbReference type="ARBA" id="ARBA00022840"/>
    </source>
</evidence>
<organism evidence="5 6">
    <name type="scientific">Metallumcola ferriviriculae</name>
    <dbReference type="NCBI Taxonomy" id="3039180"/>
    <lineage>
        <taxon>Bacteria</taxon>
        <taxon>Bacillati</taxon>
        <taxon>Bacillota</taxon>
        <taxon>Clostridia</taxon>
        <taxon>Neomoorellales</taxon>
        <taxon>Desulfitibacteraceae</taxon>
        <taxon>Metallumcola</taxon>
    </lineage>
</organism>
<dbReference type="KEGG" id="dbc:MFMK1_002551"/>
<dbReference type="PROSITE" id="PS50051">
    <property type="entry name" value="MCM_2"/>
    <property type="match status" value="1"/>
</dbReference>
<dbReference type="Pfam" id="PF13335">
    <property type="entry name" value="Mg_chelatase_C"/>
    <property type="match status" value="1"/>
</dbReference>
<dbReference type="AlphaFoldDB" id="A0AAU0UQ36"/>
<gene>
    <name evidence="5" type="ORF">MFMK1_002551</name>
</gene>
<dbReference type="InterPro" id="IPR003593">
    <property type="entry name" value="AAA+_ATPase"/>
</dbReference>
<dbReference type="NCBIfam" id="TIGR00368">
    <property type="entry name" value="YifB family Mg chelatase-like AAA ATPase"/>
    <property type="match status" value="1"/>
</dbReference>
<keyword evidence="2" id="KW-0547">Nucleotide-binding</keyword>
<evidence type="ECO:0000313" key="5">
    <source>
        <dbReference type="EMBL" id="WRO22713.1"/>
    </source>
</evidence>
<name>A0AAU0UQ36_9FIRM</name>
<dbReference type="SMART" id="SM00382">
    <property type="entry name" value="AAA"/>
    <property type="match status" value="1"/>
</dbReference>